<feature type="transmembrane region" description="Helical" evidence="1">
    <location>
        <begin position="142"/>
        <end position="162"/>
    </location>
</feature>
<dbReference type="Proteomes" id="UP000001542">
    <property type="component" value="Unassembled WGS sequence"/>
</dbReference>
<dbReference type="RefSeq" id="XP_001307868.1">
    <property type="nucleotide sequence ID" value="XM_001307867.1"/>
</dbReference>
<evidence type="ECO:0000259" key="2">
    <source>
        <dbReference type="Pfam" id="PF01833"/>
    </source>
</evidence>
<dbReference type="EMBL" id="DS113830">
    <property type="protein sequence ID" value="EAX94938.1"/>
    <property type="molecule type" value="Genomic_DNA"/>
</dbReference>
<dbReference type="VEuPathDB" id="TrichDB:TVAGG3_0106620"/>
<accession>A2FJG8</accession>
<dbReference type="Gene3D" id="2.60.40.10">
    <property type="entry name" value="Immunoglobulins"/>
    <property type="match status" value="1"/>
</dbReference>
<evidence type="ECO:0000256" key="1">
    <source>
        <dbReference type="SAM" id="Phobius"/>
    </source>
</evidence>
<organism evidence="3 4">
    <name type="scientific">Trichomonas vaginalis (strain ATCC PRA-98 / G3)</name>
    <dbReference type="NCBI Taxonomy" id="412133"/>
    <lineage>
        <taxon>Eukaryota</taxon>
        <taxon>Metamonada</taxon>
        <taxon>Parabasalia</taxon>
        <taxon>Trichomonadida</taxon>
        <taxon>Trichomonadidae</taxon>
        <taxon>Trichomonas</taxon>
    </lineage>
</organism>
<protein>
    <recommendedName>
        <fullName evidence="2">IPT/TIG domain-containing protein</fullName>
    </recommendedName>
</protein>
<reference evidence="3" key="1">
    <citation type="submission" date="2006-10" db="EMBL/GenBank/DDBJ databases">
        <authorList>
            <person name="Amadeo P."/>
            <person name="Zhao Q."/>
            <person name="Wortman J."/>
            <person name="Fraser-Liggett C."/>
            <person name="Carlton J."/>
        </authorList>
    </citation>
    <scope>NUCLEOTIDE SEQUENCE</scope>
    <source>
        <strain evidence="3">G3</strain>
    </source>
</reference>
<dbReference type="SMR" id="A2FJG8"/>
<feature type="domain" description="IPT/TIG" evidence="2">
    <location>
        <begin position="45"/>
        <end position="130"/>
    </location>
</feature>
<proteinExistence type="predicted"/>
<evidence type="ECO:0000313" key="3">
    <source>
        <dbReference type="EMBL" id="EAX94938.1"/>
    </source>
</evidence>
<reference evidence="3" key="2">
    <citation type="journal article" date="2007" name="Science">
        <title>Draft genome sequence of the sexually transmitted pathogen Trichomonas vaginalis.</title>
        <authorList>
            <person name="Carlton J.M."/>
            <person name="Hirt R.P."/>
            <person name="Silva J.C."/>
            <person name="Delcher A.L."/>
            <person name="Schatz M."/>
            <person name="Zhao Q."/>
            <person name="Wortman J.R."/>
            <person name="Bidwell S.L."/>
            <person name="Alsmark U.C.M."/>
            <person name="Besteiro S."/>
            <person name="Sicheritz-Ponten T."/>
            <person name="Noel C.J."/>
            <person name="Dacks J.B."/>
            <person name="Foster P.G."/>
            <person name="Simillion C."/>
            <person name="Van de Peer Y."/>
            <person name="Miranda-Saavedra D."/>
            <person name="Barton G.J."/>
            <person name="Westrop G.D."/>
            <person name="Mueller S."/>
            <person name="Dessi D."/>
            <person name="Fiori P.L."/>
            <person name="Ren Q."/>
            <person name="Paulsen I."/>
            <person name="Zhang H."/>
            <person name="Bastida-Corcuera F.D."/>
            <person name="Simoes-Barbosa A."/>
            <person name="Brown M.T."/>
            <person name="Hayes R.D."/>
            <person name="Mukherjee M."/>
            <person name="Okumura C.Y."/>
            <person name="Schneider R."/>
            <person name="Smith A.J."/>
            <person name="Vanacova S."/>
            <person name="Villalvazo M."/>
            <person name="Haas B.J."/>
            <person name="Pertea M."/>
            <person name="Feldblyum T.V."/>
            <person name="Utterback T.R."/>
            <person name="Shu C.L."/>
            <person name="Osoegawa K."/>
            <person name="de Jong P.J."/>
            <person name="Hrdy I."/>
            <person name="Horvathova L."/>
            <person name="Zubacova Z."/>
            <person name="Dolezal P."/>
            <person name="Malik S.B."/>
            <person name="Logsdon J.M. Jr."/>
            <person name="Henze K."/>
            <person name="Gupta A."/>
            <person name="Wang C.C."/>
            <person name="Dunne R.L."/>
            <person name="Upcroft J.A."/>
            <person name="Upcroft P."/>
            <person name="White O."/>
            <person name="Salzberg S.L."/>
            <person name="Tang P."/>
            <person name="Chiu C.-H."/>
            <person name="Lee Y.-S."/>
            <person name="Embley T.M."/>
            <person name="Coombs G.H."/>
            <person name="Mottram J.C."/>
            <person name="Tachezy J."/>
            <person name="Fraser-Liggett C.M."/>
            <person name="Johnson P.J."/>
        </authorList>
    </citation>
    <scope>NUCLEOTIDE SEQUENCE [LARGE SCALE GENOMIC DNA]</scope>
    <source>
        <strain evidence="3">G3</strain>
    </source>
</reference>
<dbReference type="VEuPathDB" id="TrichDB:TVAG_433460"/>
<dbReference type="InParanoid" id="A2FJG8"/>
<keyword evidence="1" id="KW-0472">Membrane</keyword>
<dbReference type="Pfam" id="PF01833">
    <property type="entry name" value="TIG"/>
    <property type="match status" value="1"/>
</dbReference>
<keyword evidence="4" id="KW-1185">Reference proteome</keyword>
<dbReference type="SUPFAM" id="SSF81296">
    <property type="entry name" value="E set domains"/>
    <property type="match status" value="1"/>
</dbReference>
<evidence type="ECO:0000313" key="4">
    <source>
        <dbReference type="Proteomes" id="UP000001542"/>
    </source>
</evidence>
<name>A2FJG8_TRIV3</name>
<dbReference type="AlphaFoldDB" id="A2FJG8"/>
<dbReference type="InterPro" id="IPR013783">
    <property type="entry name" value="Ig-like_fold"/>
</dbReference>
<gene>
    <name evidence="3" type="ORF">TVAG_433460</name>
</gene>
<keyword evidence="1" id="KW-0812">Transmembrane</keyword>
<dbReference type="InterPro" id="IPR002909">
    <property type="entry name" value="IPT_dom"/>
</dbReference>
<dbReference type="InterPro" id="IPR014756">
    <property type="entry name" value="Ig_E-set"/>
</dbReference>
<dbReference type="KEGG" id="tva:4752680"/>
<keyword evidence="1" id="KW-1133">Transmembrane helix</keyword>
<dbReference type="VEuPathDB" id="TrichDB:TVAGG3_0106730"/>
<sequence>MSERGCWICHPHCSANMICDYPGVCKCKKGFYFIGILQGCARAIPYVESYFPPSGPISTSINISLKSLAKFTLSDISCKFNNTISPGIVLTQNLVQCKVPKFKITSKKELVQIYLSYDNATWSKQDFQFQIISTHKEINLTAFYIIAAVIIIVAAFISMKYFNFPKFGGNKGSGDDQPLLHSNENY</sequence>